<sequence length="216" mass="23079">MANQLTDDIYTMKTVKTVSLDDGISWEQVECPHCGSSPLFVVATALDGNINVDPNQRTRWLRCPHCLRGSLLDRGTMHPAPVPLREPGGLPADVAAAWSQVRQCLQVGAPTATVLVSRAILRRLAAGADAADQAAEPGTERCTGLVGLVEHLVAEGYLTARMKVWAERLAPAVDAADDLAVTLEPATARDVASFTLRTLEAFYELDEVMGEGSADS</sequence>
<name>A0A3L8P276_9ACTN</name>
<dbReference type="RefSeq" id="WP_121805251.1">
    <property type="nucleotide sequence ID" value="NZ_RDBE01000006.1"/>
</dbReference>
<comment type="caution">
    <text evidence="1">The sequence shown here is derived from an EMBL/GenBank/DDBJ whole genome shotgun (WGS) entry which is preliminary data.</text>
</comment>
<gene>
    <name evidence="1" type="ORF">D9V37_05975</name>
</gene>
<dbReference type="EMBL" id="RDBE01000006">
    <property type="protein sequence ID" value="RLV49486.1"/>
    <property type="molecule type" value="Genomic_DNA"/>
</dbReference>
<keyword evidence="2" id="KW-1185">Reference proteome</keyword>
<dbReference type="Proteomes" id="UP000281708">
    <property type="component" value="Unassembled WGS sequence"/>
</dbReference>
<evidence type="ECO:0000313" key="2">
    <source>
        <dbReference type="Proteomes" id="UP000281708"/>
    </source>
</evidence>
<organism evidence="1 2">
    <name type="scientific">Nocardioides mangrovicus</name>
    <dbReference type="NCBI Taxonomy" id="2478913"/>
    <lineage>
        <taxon>Bacteria</taxon>
        <taxon>Bacillati</taxon>
        <taxon>Actinomycetota</taxon>
        <taxon>Actinomycetes</taxon>
        <taxon>Propionibacteriales</taxon>
        <taxon>Nocardioidaceae</taxon>
        <taxon>Nocardioides</taxon>
    </lineage>
</organism>
<protein>
    <recommendedName>
        <fullName evidence="3">DUF4145 domain-containing protein</fullName>
    </recommendedName>
</protein>
<evidence type="ECO:0000313" key="1">
    <source>
        <dbReference type="EMBL" id="RLV49486.1"/>
    </source>
</evidence>
<dbReference type="OrthoDB" id="4414420at2"/>
<evidence type="ECO:0008006" key="3">
    <source>
        <dbReference type="Google" id="ProtNLM"/>
    </source>
</evidence>
<proteinExistence type="predicted"/>
<reference evidence="1 2" key="1">
    <citation type="submission" date="2018-10" db="EMBL/GenBank/DDBJ databases">
        <title>Marmoricola sp. 4Q3S-7 whole genome shotgun sequence.</title>
        <authorList>
            <person name="Li F."/>
        </authorList>
    </citation>
    <scope>NUCLEOTIDE SEQUENCE [LARGE SCALE GENOMIC DNA]</scope>
    <source>
        <strain evidence="1 2">4Q3S-7</strain>
    </source>
</reference>
<dbReference type="AlphaFoldDB" id="A0A3L8P276"/>
<accession>A0A3L8P276</accession>